<dbReference type="GO" id="GO:0016787">
    <property type="term" value="F:hydrolase activity"/>
    <property type="evidence" value="ECO:0007669"/>
    <property type="project" value="UniProtKB-KW"/>
</dbReference>
<accession>A0A0C3DLD8</accession>
<evidence type="ECO:0000313" key="5">
    <source>
        <dbReference type="Proteomes" id="UP000053989"/>
    </source>
</evidence>
<protein>
    <recommendedName>
        <fullName evidence="3">UFSP1/2/DUB catalytic domain-containing protein</fullName>
    </recommendedName>
</protein>
<feature type="compositionally biased region" description="Basic residues" evidence="2">
    <location>
        <begin position="298"/>
        <end position="311"/>
    </location>
</feature>
<proteinExistence type="predicted"/>
<dbReference type="Pfam" id="PF07910">
    <property type="entry name" value="Peptidase_C78"/>
    <property type="match status" value="1"/>
</dbReference>
<dbReference type="Proteomes" id="UP000053989">
    <property type="component" value="Unassembled WGS sequence"/>
</dbReference>
<dbReference type="AlphaFoldDB" id="A0A0C3DLD8"/>
<feature type="region of interest" description="Disordered" evidence="2">
    <location>
        <begin position="1"/>
        <end position="51"/>
    </location>
</feature>
<dbReference type="InterPro" id="IPR012462">
    <property type="entry name" value="UFSP1/2_DUB_cat"/>
</dbReference>
<dbReference type="EMBL" id="KN822106">
    <property type="protein sequence ID" value="KIM57069.1"/>
    <property type="molecule type" value="Genomic_DNA"/>
</dbReference>
<dbReference type="OrthoDB" id="288987at2759"/>
<reference evidence="5" key="2">
    <citation type="submission" date="2015-01" db="EMBL/GenBank/DDBJ databases">
        <title>Evolutionary Origins and Diversification of the Mycorrhizal Mutualists.</title>
        <authorList>
            <consortium name="DOE Joint Genome Institute"/>
            <consortium name="Mycorrhizal Genomics Consortium"/>
            <person name="Kohler A."/>
            <person name="Kuo A."/>
            <person name="Nagy L.G."/>
            <person name="Floudas D."/>
            <person name="Copeland A."/>
            <person name="Barry K.W."/>
            <person name="Cichocki N."/>
            <person name="Veneault-Fourrey C."/>
            <person name="LaButti K."/>
            <person name="Lindquist E.A."/>
            <person name="Lipzen A."/>
            <person name="Lundell T."/>
            <person name="Morin E."/>
            <person name="Murat C."/>
            <person name="Riley R."/>
            <person name="Ohm R."/>
            <person name="Sun H."/>
            <person name="Tunlid A."/>
            <person name="Henrissat B."/>
            <person name="Grigoriev I.V."/>
            <person name="Hibbett D.S."/>
            <person name="Martin F."/>
        </authorList>
    </citation>
    <scope>NUCLEOTIDE SEQUENCE [LARGE SCALE GENOMIC DNA]</scope>
    <source>
        <strain evidence="5">Foug A</strain>
    </source>
</reference>
<gene>
    <name evidence="4" type="ORF">SCLCIDRAFT_1219738</name>
</gene>
<dbReference type="HOGENOM" id="CLU_029795_0_0_1"/>
<reference evidence="4 5" key="1">
    <citation type="submission" date="2014-04" db="EMBL/GenBank/DDBJ databases">
        <authorList>
            <consortium name="DOE Joint Genome Institute"/>
            <person name="Kuo A."/>
            <person name="Kohler A."/>
            <person name="Nagy L.G."/>
            <person name="Floudas D."/>
            <person name="Copeland A."/>
            <person name="Barry K.W."/>
            <person name="Cichocki N."/>
            <person name="Veneault-Fourrey C."/>
            <person name="LaButti K."/>
            <person name="Lindquist E.A."/>
            <person name="Lipzen A."/>
            <person name="Lundell T."/>
            <person name="Morin E."/>
            <person name="Murat C."/>
            <person name="Sun H."/>
            <person name="Tunlid A."/>
            <person name="Henrissat B."/>
            <person name="Grigoriev I.V."/>
            <person name="Hibbett D.S."/>
            <person name="Martin F."/>
            <person name="Nordberg H.P."/>
            <person name="Cantor M.N."/>
            <person name="Hua S.X."/>
        </authorList>
    </citation>
    <scope>NUCLEOTIDE SEQUENCE [LARGE SCALE GENOMIC DNA]</scope>
    <source>
        <strain evidence="4 5">Foug A</strain>
    </source>
</reference>
<evidence type="ECO:0000259" key="3">
    <source>
        <dbReference type="Pfam" id="PF07910"/>
    </source>
</evidence>
<evidence type="ECO:0000256" key="2">
    <source>
        <dbReference type="SAM" id="MobiDB-lite"/>
    </source>
</evidence>
<feature type="region of interest" description="Disordered" evidence="2">
    <location>
        <begin position="289"/>
        <end position="311"/>
    </location>
</feature>
<dbReference type="Gene3D" id="3.90.70.130">
    <property type="match status" value="1"/>
</dbReference>
<organism evidence="4 5">
    <name type="scientific">Scleroderma citrinum Foug A</name>
    <dbReference type="NCBI Taxonomy" id="1036808"/>
    <lineage>
        <taxon>Eukaryota</taxon>
        <taxon>Fungi</taxon>
        <taxon>Dikarya</taxon>
        <taxon>Basidiomycota</taxon>
        <taxon>Agaricomycotina</taxon>
        <taxon>Agaricomycetes</taxon>
        <taxon>Agaricomycetidae</taxon>
        <taxon>Boletales</taxon>
        <taxon>Sclerodermatineae</taxon>
        <taxon>Sclerodermataceae</taxon>
        <taxon>Scleroderma</taxon>
    </lineage>
</organism>
<keyword evidence="5" id="KW-1185">Reference proteome</keyword>
<name>A0A0C3DLD8_9AGAM</name>
<dbReference type="STRING" id="1036808.A0A0C3DLD8"/>
<keyword evidence="1" id="KW-0378">Hydrolase</keyword>
<feature type="domain" description="UFSP1/2/DUB catalytic" evidence="3">
    <location>
        <begin position="73"/>
        <end position="268"/>
    </location>
</feature>
<evidence type="ECO:0000313" key="4">
    <source>
        <dbReference type="EMBL" id="KIM57069.1"/>
    </source>
</evidence>
<sequence length="391" mass="43443">MTEPLSTGKRKPPSKPTASNSPSKPRSPCQRRGREDQFWHPSRSDSPPANYTPGILSILKAALKKSHTENNTTRAVLCYERTPHISRELFDSGWGCGYRNFLMACAALMDQPIQPLYFCHLDDPLAPGVRNLQQWIEDAWKQGYDAIGAKELGNKLVGTKKFIGTADIYIAFSSRGIPCTLIDFSLKRSENGLGALTDWVVKYFSGPAKKQGTVTDVLRNASPVIATDKMPVILQFRGHSVTIVGFEVSKSGEINFLVSDPAHLFDKKTRRAALAGPRNVTFTSSKVSRMLHAGQQKSRSRSKSPASRKRTRLSPNLDDAIVISSSEDDEEADDRATHFTLCTADIIKAFRWKMSKLKLVLCLLQHGLSYGCYGLGHTRKYSFSTSQWTTP</sequence>
<evidence type="ECO:0000256" key="1">
    <source>
        <dbReference type="ARBA" id="ARBA00022801"/>
    </source>
</evidence>
<dbReference type="InParanoid" id="A0A0C3DLD8"/>